<name>A0A9W3BUT4_RAPSA</name>
<dbReference type="Proteomes" id="UP000504610">
    <property type="component" value="Chromosome 6"/>
</dbReference>
<reference evidence="2" key="1">
    <citation type="journal article" date="2019" name="Database">
        <title>The radish genome database (RadishGD): an integrated information resource for radish genomics.</title>
        <authorList>
            <person name="Yu H.J."/>
            <person name="Baek S."/>
            <person name="Lee Y.J."/>
            <person name="Cho A."/>
            <person name="Mun J.H."/>
        </authorList>
    </citation>
    <scope>NUCLEOTIDE SEQUENCE [LARGE SCALE GENOMIC DNA]</scope>
    <source>
        <strain evidence="2">cv. WK10039</strain>
    </source>
</reference>
<evidence type="ECO:0000313" key="2">
    <source>
        <dbReference type="Proteomes" id="UP000504610"/>
    </source>
</evidence>
<evidence type="ECO:0000256" key="1">
    <source>
        <dbReference type="SAM" id="Phobius"/>
    </source>
</evidence>
<feature type="transmembrane region" description="Helical" evidence="1">
    <location>
        <begin position="12"/>
        <end position="32"/>
    </location>
</feature>
<dbReference type="RefSeq" id="XP_056855568.1">
    <property type="nucleotide sequence ID" value="XM_056999588.1"/>
</dbReference>
<gene>
    <name evidence="3" type="primary">LOC130495635</name>
    <name evidence="4 5" type="synonym">LOC130504984</name>
</gene>
<evidence type="ECO:0000313" key="4">
    <source>
        <dbReference type="RefSeq" id="XP_056855567.1"/>
    </source>
</evidence>
<keyword evidence="2" id="KW-1185">Reference proteome</keyword>
<dbReference type="AlphaFoldDB" id="A0A9W3BUT4"/>
<dbReference type="RefSeq" id="XP_056843041.1">
    <property type="nucleotide sequence ID" value="XM_056987061.1"/>
</dbReference>
<accession>A0A9W3BUT4</accession>
<dbReference type="GeneID" id="130495635"/>
<protein>
    <submittedName>
        <fullName evidence="3 4">Kinesin-like protein KIN-7K, chloroplastic</fullName>
    </submittedName>
</protein>
<keyword evidence="1" id="KW-1133">Transmembrane helix</keyword>
<keyword evidence="1" id="KW-0472">Membrane</keyword>
<proteinExistence type="predicted"/>
<dbReference type="KEGG" id="rsz:130504984"/>
<reference evidence="3 4" key="2">
    <citation type="submission" date="2025-04" db="UniProtKB">
        <authorList>
            <consortium name="RefSeq"/>
        </authorList>
    </citation>
    <scope>IDENTIFICATION</scope>
    <source>
        <tissue evidence="3 4">Leaf</tissue>
    </source>
</reference>
<keyword evidence="1" id="KW-0812">Transmembrane</keyword>
<sequence length="106" mass="12346">MRHWINLTSCSTYSSFFFLLFTLYEVVSLQILEFGQRPNHTNDEANSMIYASSHPFIQEQLNQKTCEYEVANLKQQLSNSLELAQEKEVKLKAKELSESKDQLEPP</sequence>
<dbReference type="RefSeq" id="XP_056855567.1">
    <property type="nucleotide sequence ID" value="XM_056999587.1"/>
</dbReference>
<evidence type="ECO:0000313" key="5">
    <source>
        <dbReference type="RefSeq" id="XP_056855568.1"/>
    </source>
</evidence>
<evidence type="ECO:0000313" key="3">
    <source>
        <dbReference type="RefSeq" id="XP_056843041.1"/>
    </source>
</evidence>
<dbReference type="KEGG" id="rsz:130495635"/>
<organism evidence="2 3">
    <name type="scientific">Raphanus sativus</name>
    <name type="common">Radish</name>
    <name type="synonym">Raphanus raphanistrum var. sativus</name>
    <dbReference type="NCBI Taxonomy" id="3726"/>
    <lineage>
        <taxon>Eukaryota</taxon>
        <taxon>Viridiplantae</taxon>
        <taxon>Streptophyta</taxon>
        <taxon>Embryophyta</taxon>
        <taxon>Tracheophyta</taxon>
        <taxon>Spermatophyta</taxon>
        <taxon>Magnoliopsida</taxon>
        <taxon>eudicotyledons</taxon>
        <taxon>Gunneridae</taxon>
        <taxon>Pentapetalae</taxon>
        <taxon>rosids</taxon>
        <taxon>malvids</taxon>
        <taxon>Brassicales</taxon>
        <taxon>Brassicaceae</taxon>
        <taxon>Brassiceae</taxon>
        <taxon>Raphanus</taxon>
    </lineage>
</organism>